<evidence type="ECO:0000313" key="15">
    <source>
        <dbReference type="Proteomes" id="UP000321827"/>
    </source>
</evidence>
<evidence type="ECO:0000256" key="7">
    <source>
        <dbReference type="ARBA" id="ARBA00022989"/>
    </source>
</evidence>
<evidence type="ECO:0000256" key="6">
    <source>
        <dbReference type="ARBA" id="ARBA00022692"/>
    </source>
</evidence>
<comment type="caution">
    <text evidence="14">The sequence shown here is derived from an EMBL/GenBank/DDBJ whole genome shotgun (WGS) entry which is preliminary data.</text>
</comment>
<dbReference type="PANTHER" id="PTHR47755">
    <property type="entry name" value="CELL DIVISION PROTEIN FTSX"/>
    <property type="match status" value="1"/>
</dbReference>
<evidence type="ECO:0000256" key="2">
    <source>
        <dbReference type="ARBA" id="ARBA00007379"/>
    </source>
</evidence>
<keyword evidence="8 10" id="KW-0472">Membrane</keyword>
<evidence type="ECO:0000259" key="13">
    <source>
        <dbReference type="Pfam" id="PF18075"/>
    </source>
</evidence>
<dbReference type="InterPro" id="IPR004513">
    <property type="entry name" value="FtsX"/>
</dbReference>
<dbReference type="InterPro" id="IPR040690">
    <property type="entry name" value="FtsX_ECD"/>
</dbReference>
<dbReference type="OrthoDB" id="9813411at2"/>
<dbReference type="Gene3D" id="3.30.70.3040">
    <property type="match status" value="1"/>
</dbReference>
<organism evidence="14 15">
    <name type="scientific">Oceanithermus desulfurans NBRC 100063</name>
    <dbReference type="NCBI Taxonomy" id="1227550"/>
    <lineage>
        <taxon>Bacteria</taxon>
        <taxon>Thermotogati</taxon>
        <taxon>Deinococcota</taxon>
        <taxon>Deinococci</taxon>
        <taxon>Thermales</taxon>
        <taxon>Thermaceae</taxon>
        <taxon>Oceanithermus</taxon>
    </lineage>
</organism>
<evidence type="ECO:0000256" key="1">
    <source>
        <dbReference type="ARBA" id="ARBA00004651"/>
    </source>
</evidence>
<gene>
    <name evidence="14" type="ORF">ODE01S_03350</name>
</gene>
<keyword evidence="6 11" id="KW-0812">Transmembrane</keyword>
<dbReference type="Pfam" id="PF18075">
    <property type="entry name" value="FtsX_ECD"/>
    <property type="match status" value="1"/>
</dbReference>
<keyword evidence="9 10" id="KW-0131">Cell cycle</keyword>
<feature type="transmembrane region" description="Helical" evidence="11">
    <location>
        <begin position="18"/>
        <end position="40"/>
    </location>
</feature>
<reference evidence="14 15" key="1">
    <citation type="submission" date="2019-07" db="EMBL/GenBank/DDBJ databases">
        <title>Whole genome shotgun sequence of Oceanithermus desulfurans NBRC 100063.</title>
        <authorList>
            <person name="Hosoyama A."/>
            <person name="Uohara A."/>
            <person name="Ohji S."/>
            <person name="Ichikawa N."/>
        </authorList>
    </citation>
    <scope>NUCLEOTIDE SEQUENCE [LARGE SCALE GENOMIC DNA]</scope>
    <source>
        <strain evidence="14 15">NBRC 100063</strain>
    </source>
</reference>
<protein>
    <recommendedName>
        <fullName evidence="3 10">Cell division protein FtsX</fullName>
    </recommendedName>
</protein>
<feature type="domain" description="ABC3 transporter permease C-terminal" evidence="12">
    <location>
        <begin position="166"/>
        <end position="282"/>
    </location>
</feature>
<feature type="domain" description="FtsX extracellular" evidence="13">
    <location>
        <begin position="53"/>
        <end position="138"/>
    </location>
</feature>
<dbReference type="Proteomes" id="UP000321827">
    <property type="component" value="Unassembled WGS sequence"/>
</dbReference>
<dbReference type="AlphaFoldDB" id="A0A511RGV7"/>
<dbReference type="Pfam" id="PF02687">
    <property type="entry name" value="FtsX"/>
    <property type="match status" value="1"/>
</dbReference>
<evidence type="ECO:0000256" key="5">
    <source>
        <dbReference type="ARBA" id="ARBA00022618"/>
    </source>
</evidence>
<comment type="similarity">
    <text evidence="2 10">Belongs to the ABC-4 integral membrane protein family. FtsX subfamily.</text>
</comment>
<accession>A0A511RGV7</accession>
<dbReference type="PIRSF" id="PIRSF003097">
    <property type="entry name" value="FtsX"/>
    <property type="match status" value="1"/>
</dbReference>
<evidence type="ECO:0000256" key="8">
    <source>
        <dbReference type="ARBA" id="ARBA00023136"/>
    </source>
</evidence>
<evidence type="ECO:0000256" key="10">
    <source>
        <dbReference type="PIRNR" id="PIRNR003097"/>
    </source>
</evidence>
<evidence type="ECO:0000256" key="9">
    <source>
        <dbReference type="ARBA" id="ARBA00023306"/>
    </source>
</evidence>
<feature type="transmembrane region" description="Helical" evidence="11">
    <location>
        <begin position="166"/>
        <end position="187"/>
    </location>
</feature>
<evidence type="ECO:0000256" key="3">
    <source>
        <dbReference type="ARBA" id="ARBA00021907"/>
    </source>
</evidence>
<feature type="transmembrane region" description="Helical" evidence="11">
    <location>
        <begin position="211"/>
        <end position="236"/>
    </location>
</feature>
<keyword evidence="4 10" id="KW-1003">Cell membrane</keyword>
<dbReference type="InterPro" id="IPR003838">
    <property type="entry name" value="ABC3_permease_C"/>
</dbReference>
<evidence type="ECO:0000313" key="14">
    <source>
        <dbReference type="EMBL" id="GEM88901.1"/>
    </source>
</evidence>
<dbReference type="GO" id="GO:0051301">
    <property type="term" value="P:cell division"/>
    <property type="evidence" value="ECO:0007669"/>
    <property type="project" value="UniProtKB-KW"/>
</dbReference>
<dbReference type="GO" id="GO:0005886">
    <property type="term" value="C:plasma membrane"/>
    <property type="evidence" value="ECO:0007669"/>
    <property type="project" value="UniProtKB-SubCell"/>
</dbReference>
<dbReference type="EMBL" id="BJXN01000002">
    <property type="protein sequence ID" value="GEM88901.1"/>
    <property type="molecule type" value="Genomic_DNA"/>
</dbReference>
<dbReference type="RefSeq" id="WP_147145176.1">
    <property type="nucleotide sequence ID" value="NZ_BJXN01000002.1"/>
</dbReference>
<dbReference type="PANTHER" id="PTHR47755:SF1">
    <property type="entry name" value="CELL DIVISION PROTEIN FTSX"/>
    <property type="match status" value="1"/>
</dbReference>
<evidence type="ECO:0000256" key="4">
    <source>
        <dbReference type="ARBA" id="ARBA00022475"/>
    </source>
</evidence>
<name>A0A511RGV7_9DEIN</name>
<evidence type="ECO:0000259" key="12">
    <source>
        <dbReference type="Pfam" id="PF02687"/>
    </source>
</evidence>
<sequence length="288" mass="31785">MYALTQALRAFRRHPTSALATLTTATVSFSLLFLVGLLLWNLDRIVGSLESEVEIVAYLKDGSDPQAVLEQVRSWPEVESVQLIGKDEALALLQLEYPYLAEASDLIDNPLPDTLKVRLIDPTLTRQVARKLGDLPQIGPGNVDYGGEVTERLVRFLGGLRLGANVLMLLLIVDTFFSVMGTIRLSIENRREELRVMLMVGATRGFVQRPFLLEGLLLTLSAALFALALGNLAYRFVAATLQNLLPFLPVLSPDDLLRASVGLLALALFLGFFGAWLSVRTYLRDTET</sequence>
<proteinExistence type="inferred from homology"/>
<keyword evidence="7 11" id="KW-1133">Transmembrane helix</keyword>
<keyword evidence="5 10" id="KW-0132">Cell division</keyword>
<feature type="transmembrane region" description="Helical" evidence="11">
    <location>
        <begin position="256"/>
        <end position="279"/>
    </location>
</feature>
<evidence type="ECO:0000256" key="11">
    <source>
        <dbReference type="SAM" id="Phobius"/>
    </source>
</evidence>
<comment type="subcellular location">
    <subcellularLocation>
        <location evidence="1">Cell membrane</location>
        <topology evidence="1">Multi-pass membrane protein</topology>
    </subcellularLocation>
</comment>